<keyword evidence="4" id="KW-1185">Reference proteome</keyword>
<dbReference type="SUPFAM" id="SSF48452">
    <property type="entry name" value="TPR-like"/>
    <property type="match status" value="2"/>
</dbReference>
<dbReference type="EMBL" id="BSUN01000001">
    <property type="protein sequence ID" value="GMA36119.1"/>
    <property type="molecule type" value="Genomic_DNA"/>
</dbReference>
<dbReference type="RefSeq" id="WP_284328398.1">
    <property type="nucleotide sequence ID" value="NZ_BSUN01000001.1"/>
</dbReference>
<evidence type="ECO:0008006" key="5">
    <source>
        <dbReference type="Google" id="ProtNLM"/>
    </source>
</evidence>
<dbReference type="Pfam" id="PF13424">
    <property type="entry name" value="TPR_12"/>
    <property type="match status" value="1"/>
</dbReference>
<sequence length="465" mass="48446">MSDTGRVDVASVLADLDRVHALGGGPDEARLILSEALGRAEAAGDAHALLTLSNEAAGFHRSVSEHDAALEAAQRALDLVDRLGLHGSEAEATTLINAATALRAAGRTDDARDTYAQALAVGERLWRDDDRRRAALHNNLSLALVDAGEYSSALTEQSKALAVLERGSVDPGRDIDIAMTHVNLATTASMAGDLGAQETHAARAIEILSAAGADEDPHAAAAHAAYAEVLLRQGRAHEAAASLDHALSVVARAYGTSSDAYRITAENLAAARAEAESEPVPGEPTEPIEVSAHDAAGAAREPHVPGLILARQLWVDRVRPMLAERYPDHVGRIAAGLVGHGSEAYGFDDAVSVDHDFGASLCLWLTQEDEQEIGEALRRDYDALLAIDGAARSAISAGGQRRHGVFSVAEFFTSLTGMAQAPAAGEPHLWLSLDEPTLAAATNGEVFADPVGAFGACEGIVSAHA</sequence>
<evidence type="ECO:0000313" key="3">
    <source>
        <dbReference type="EMBL" id="GMA36119.1"/>
    </source>
</evidence>
<comment type="caution">
    <text evidence="3">The sequence shown here is derived from an EMBL/GenBank/DDBJ whole genome shotgun (WGS) entry which is preliminary data.</text>
</comment>
<gene>
    <name evidence="3" type="ORF">GCM10025876_23230</name>
</gene>
<protein>
    <recommendedName>
        <fullName evidence="5">Tetratricopeptide repeat protein</fullName>
    </recommendedName>
</protein>
<evidence type="ECO:0000256" key="2">
    <source>
        <dbReference type="ARBA" id="ARBA00022803"/>
    </source>
</evidence>
<keyword evidence="2" id="KW-0802">TPR repeat</keyword>
<name>A0ABQ6IHB7_9MICO</name>
<keyword evidence="1" id="KW-0677">Repeat</keyword>
<evidence type="ECO:0000256" key="1">
    <source>
        <dbReference type="ARBA" id="ARBA00022737"/>
    </source>
</evidence>
<reference evidence="4" key="1">
    <citation type="journal article" date="2019" name="Int. J. Syst. Evol. Microbiol.">
        <title>The Global Catalogue of Microorganisms (GCM) 10K type strain sequencing project: providing services to taxonomists for standard genome sequencing and annotation.</title>
        <authorList>
            <consortium name="The Broad Institute Genomics Platform"/>
            <consortium name="The Broad Institute Genome Sequencing Center for Infectious Disease"/>
            <person name="Wu L."/>
            <person name="Ma J."/>
        </authorList>
    </citation>
    <scope>NUCLEOTIDE SEQUENCE [LARGE SCALE GENOMIC DNA]</scope>
    <source>
        <strain evidence="4">NBRC 112299</strain>
    </source>
</reference>
<organism evidence="3 4">
    <name type="scientific">Demequina litorisediminis</name>
    <dbReference type="NCBI Taxonomy" id="1849022"/>
    <lineage>
        <taxon>Bacteria</taxon>
        <taxon>Bacillati</taxon>
        <taxon>Actinomycetota</taxon>
        <taxon>Actinomycetes</taxon>
        <taxon>Micrococcales</taxon>
        <taxon>Demequinaceae</taxon>
        <taxon>Demequina</taxon>
    </lineage>
</organism>
<accession>A0ABQ6IHB7</accession>
<dbReference type="InterPro" id="IPR011990">
    <property type="entry name" value="TPR-like_helical_dom_sf"/>
</dbReference>
<dbReference type="PANTHER" id="PTHR45641">
    <property type="entry name" value="TETRATRICOPEPTIDE REPEAT PROTEIN (AFU_ORTHOLOGUE AFUA_6G03870)"/>
    <property type="match status" value="1"/>
</dbReference>
<dbReference type="Gene3D" id="1.25.40.10">
    <property type="entry name" value="Tetratricopeptide repeat domain"/>
    <property type="match status" value="2"/>
</dbReference>
<dbReference type="PANTHER" id="PTHR45641:SF19">
    <property type="entry name" value="NEPHROCYSTIN-3"/>
    <property type="match status" value="1"/>
</dbReference>
<evidence type="ECO:0000313" key="4">
    <source>
        <dbReference type="Proteomes" id="UP001157125"/>
    </source>
</evidence>
<proteinExistence type="predicted"/>
<dbReference type="Proteomes" id="UP001157125">
    <property type="component" value="Unassembled WGS sequence"/>
</dbReference>